<evidence type="ECO:0000259" key="2">
    <source>
        <dbReference type="Pfam" id="PF14340"/>
    </source>
</evidence>
<dbReference type="RefSeq" id="WP_345973542.1">
    <property type="nucleotide sequence ID" value="NZ_CP147920.1"/>
</dbReference>
<name>A0ABZ3HEC8_9BACT</name>
<dbReference type="InterPro" id="IPR025508">
    <property type="entry name" value="DUF4395"/>
</dbReference>
<evidence type="ECO:0000313" key="4">
    <source>
        <dbReference type="Proteomes" id="UP001447842"/>
    </source>
</evidence>
<evidence type="ECO:0000313" key="3">
    <source>
        <dbReference type="EMBL" id="XAU16154.1"/>
    </source>
</evidence>
<dbReference type="Pfam" id="PF14340">
    <property type="entry name" value="DUF4395"/>
    <property type="match status" value="1"/>
</dbReference>
<accession>A0ABZ3HEC8</accession>
<dbReference type="Proteomes" id="UP001447842">
    <property type="component" value="Chromosome"/>
</dbReference>
<keyword evidence="4" id="KW-1185">Reference proteome</keyword>
<feature type="transmembrane region" description="Helical" evidence="1">
    <location>
        <begin position="85"/>
        <end position="103"/>
    </location>
</feature>
<proteinExistence type="predicted"/>
<keyword evidence="1" id="KW-0472">Membrane</keyword>
<organism evidence="3 4">
    <name type="scientific">Sulfurimonas diazotrophicus</name>
    <dbReference type="NCBI Taxonomy" id="3131939"/>
    <lineage>
        <taxon>Bacteria</taxon>
        <taxon>Pseudomonadati</taxon>
        <taxon>Campylobacterota</taxon>
        <taxon>Epsilonproteobacteria</taxon>
        <taxon>Campylobacterales</taxon>
        <taxon>Sulfurimonadaceae</taxon>
        <taxon>Sulfurimonas</taxon>
    </lineage>
</organism>
<feature type="transmembrane region" description="Helical" evidence="1">
    <location>
        <begin position="27"/>
        <end position="49"/>
    </location>
</feature>
<gene>
    <name evidence="3" type="ORF">WCY31_05450</name>
</gene>
<protein>
    <submittedName>
        <fullName evidence="3">DUF4395 family protein</fullName>
    </submittedName>
</protein>
<evidence type="ECO:0000256" key="1">
    <source>
        <dbReference type="SAM" id="Phobius"/>
    </source>
</evidence>
<feature type="domain" description="DUF4395" evidence="2">
    <location>
        <begin position="13"/>
        <end position="139"/>
    </location>
</feature>
<feature type="transmembrane region" description="Helical" evidence="1">
    <location>
        <begin position="109"/>
        <end position="130"/>
    </location>
</feature>
<dbReference type="EMBL" id="CP147920">
    <property type="protein sequence ID" value="XAU16154.1"/>
    <property type="molecule type" value="Genomic_DNA"/>
</dbReference>
<reference evidence="3 4" key="1">
    <citation type="submission" date="2024-03" db="EMBL/GenBank/DDBJ databases">
        <title>Sulfurimonas sp. HSL3-1.</title>
        <authorList>
            <person name="Wang S."/>
        </authorList>
    </citation>
    <scope>NUCLEOTIDE SEQUENCE [LARGE SCALE GENOMIC DNA]</scope>
    <source>
        <strain evidence="3 4">HSL3-1</strain>
    </source>
</reference>
<keyword evidence="1" id="KW-0812">Transmembrane</keyword>
<keyword evidence="1" id="KW-1133">Transmembrane helix</keyword>
<sequence>MAQACPINFTAADNTVSRILSLLTTGIVALFFLTGVAPLLFALGADLLVRLHGNKHFSPLYQSAVLLKRLMRLPEQKVDGAAKSVAGHFGLLFILLLIVAASLGLQPMLVAVASIYVLCLLMDVLFNFCVGCKVYYLYRLIGGAA</sequence>